<keyword evidence="1" id="KW-0812">Transmembrane</keyword>
<evidence type="ECO:0008006" key="4">
    <source>
        <dbReference type="Google" id="ProtNLM"/>
    </source>
</evidence>
<dbReference type="EMBL" id="QXUF01000110">
    <property type="protein sequence ID" value="RIM97708.1"/>
    <property type="molecule type" value="Genomic_DNA"/>
</dbReference>
<reference evidence="2 3" key="1">
    <citation type="journal article" date="2016" name="Front. Microbiol.">
        <title>Comprehensive Phylogenetic Analysis of Bovine Non-aureus Staphylococci Species Based on Whole-Genome Sequencing.</title>
        <authorList>
            <person name="Naushad S."/>
            <person name="Barkema H.W."/>
            <person name="Luby C."/>
            <person name="Condas L.A."/>
            <person name="Nobrega D.B."/>
            <person name="Carson D.A."/>
            <person name="De Buck J."/>
        </authorList>
    </citation>
    <scope>NUCLEOTIDE SEQUENCE [LARGE SCALE GENOMIC DNA]</scope>
    <source>
        <strain evidence="2 3">SNUC 4554</strain>
    </source>
</reference>
<evidence type="ECO:0000313" key="2">
    <source>
        <dbReference type="EMBL" id="RIM97708.1"/>
    </source>
</evidence>
<accession>A0A418ICM1</accession>
<feature type="transmembrane region" description="Helical" evidence="1">
    <location>
        <begin position="43"/>
        <end position="62"/>
    </location>
</feature>
<keyword evidence="3" id="KW-1185">Reference proteome</keyword>
<gene>
    <name evidence="2" type="ORF">BU112_12305</name>
</gene>
<dbReference type="RefSeq" id="WP_107549064.1">
    <property type="nucleotide sequence ID" value="NZ_CP068716.1"/>
</dbReference>
<feature type="transmembrane region" description="Helical" evidence="1">
    <location>
        <begin position="102"/>
        <end position="126"/>
    </location>
</feature>
<feature type="transmembrane region" description="Helical" evidence="1">
    <location>
        <begin position="12"/>
        <end position="31"/>
    </location>
</feature>
<dbReference type="AlphaFoldDB" id="A0A418ICM1"/>
<comment type="caution">
    <text evidence="2">The sequence shown here is derived from an EMBL/GenBank/DDBJ whole genome shotgun (WGS) entry which is preliminary data.</text>
</comment>
<keyword evidence="1" id="KW-1133">Transmembrane helix</keyword>
<name>A0A418ICM1_9STAP</name>
<keyword evidence="1" id="KW-0472">Membrane</keyword>
<organism evidence="2 3">
    <name type="scientific">Staphylococcus shinii</name>
    <dbReference type="NCBI Taxonomy" id="2912228"/>
    <lineage>
        <taxon>Bacteria</taxon>
        <taxon>Bacillati</taxon>
        <taxon>Bacillota</taxon>
        <taxon>Bacilli</taxon>
        <taxon>Bacillales</taxon>
        <taxon>Staphylococcaceae</taxon>
        <taxon>Staphylococcus</taxon>
    </lineage>
</organism>
<evidence type="ECO:0000313" key="3">
    <source>
        <dbReference type="Proteomes" id="UP000286317"/>
    </source>
</evidence>
<proteinExistence type="predicted"/>
<evidence type="ECO:0000256" key="1">
    <source>
        <dbReference type="SAM" id="Phobius"/>
    </source>
</evidence>
<feature type="transmembrane region" description="Helical" evidence="1">
    <location>
        <begin position="74"/>
        <end position="96"/>
    </location>
</feature>
<dbReference type="Proteomes" id="UP000286317">
    <property type="component" value="Unassembled WGS sequence"/>
</dbReference>
<sequence length="142" mass="16931">MAESQIAKWEKRLRYSMVTIFLLLTVLNGIFSDFDNMKHFYFSNNTILLTFCLLISGCELMRFFSKNSNQCMRIIMLIAHSFVYLNITLLILILTFHLYKIFGYFGVIFLFCFFNFLSLNVTEWIIKKKMILHKKVDKYGKT</sequence>
<protein>
    <recommendedName>
        <fullName evidence="4">DUF3021 domain-containing protein</fullName>
    </recommendedName>
</protein>